<dbReference type="STRING" id="6832.A0A553PGV5"/>
<keyword evidence="4 8" id="KW-0238">DNA-binding</keyword>
<dbReference type="EMBL" id="VCGU01000004">
    <property type="protein sequence ID" value="TRY76918.1"/>
    <property type="molecule type" value="Genomic_DNA"/>
</dbReference>
<comment type="caution">
    <text evidence="11">The sequence shown here is derived from an EMBL/GenBank/DDBJ whole genome shotgun (WGS) entry which is preliminary data.</text>
</comment>
<evidence type="ECO:0000256" key="9">
    <source>
        <dbReference type="SAM" id="MobiDB-lite"/>
    </source>
</evidence>
<name>A0A553PGV5_TIGCA</name>
<evidence type="ECO:0000259" key="10">
    <source>
        <dbReference type="PROSITE" id="PS50118"/>
    </source>
</evidence>
<sequence length="524" mass="60654">MGKKRKSVTTGGGEAAEKPPPAKKPASVKKKKKMKKEEAESSDDERPDSPIVAKKSEVKIENMYEVNPAALPPSEVMNRLIDRIEHALPKEDNVKYDSRAKKLNWESLAGDGLDAFQCEQIWYYIQERIRRFRILSEMIPDARTWVSHPWTNFYKSKDHNRHPNMPKKPLSMYMLFYSEQREEILKTNPSMSMPEVAKACSEKYQKLSEKKKNKYKSRCDIMRKEYEEKLERFYTDYPDMRPIKSEKSKKAAAAAAAHAAHAAAQVAAQNLNMQQSNANNLLYQQTNPHQYQPQPQMMAPPLNLNPNPAGMTTTIDTMQLQPHHPQQITLQQQQQPQQAMPPGIVGQTQPSQGQPPMVKSEDKAHMAAAYPHAPERPSKPFDLYFKSVVDEHLNDQSFDRSSVSEKCRAEWKVMKLKKKAKWIRKAADKYREYEELVSNFIKDNPGYIPPEKKNFLTQEDQKILDKFMGRPEKPPSSAYSLFSKEMLNNEEIKMYPSKERMAQISHRWKLISQEQKDRKSVNNI</sequence>
<dbReference type="OMA" id="YPSKERM"/>
<evidence type="ECO:0000313" key="11">
    <source>
        <dbReference type="EMBL" id="TRY76918.1"/>
    </source>
</evidence>
<dbReference type="AlphaFoldDB" id="A0A553PGV5"/>
<evidence type="ECO:0000256" key="1">
    <source>
        <dbReference type="ARBA" id="ARBA00004123"/>
    </source>
</evidence>
<dbReference type="Proteomes" id="UP000318571">
    <property type="component" value="Chromosome 5"/>
</dbReference>
<dbReference type="InterPro" id="IPR009071">
    <property type="entry name" value="HMG_box_dom"/>
</dbReference>
<evidence type="ECO:0000256" key="6">
    <source>
        <dbReference type="ARBA" id="ARBA00023163"/>
    </source>
</evidence>
<feature type="DNA-binding region" description="HMG box" evidence="8">
    <location>
        <begin position="374"/>
        <end position="441"/>
    </location>
</feature>
<dbReference type="InterPro" id="IPR029215">
    <property type="entry name" value="HMG_box_5"/>
</dbReference>
<dbReference type="InterPro" id="IPR051762">
    <property type="entry name" value="UBF1"/>
</dbReference>
<dbReference type="SMART" id="SM00398">
    <property type="entry name" value="HMG"/>
    <property type="match status" value="2"/>
</dbReference>
<comment type="subcellular location">
    <subcellularLocation>
        <location evidence="1">Nucleus</location>
    </subcellularLocation>
</comment>
<keyword evidence="12" id="KW-1185">Reference proteome</keyword>
<feature type="region of interest" description="Disordered" evidence="9">
    <location>
        <begin position="1"/>
        <end position="53"/>
    </location>
</feature>
<feature type="DNA-binding region" description="HMG box" evidence="8">
    <location>
        <begin position="166"/>
        <end position="234"/>
    </location>
</feature>
<keyword evidence="6" id="KW-0804">Transcription</keyword>
<evidence type="ECO:0000256" key="2">
    <source>
        <dbReference type="ARBA" id="ARBA00022737"/>
    </source>
</evidence>
<dbReference type="Pfam" id="PF00505">
    <property type="entry name" value="HMG_box"/>
    <property type="match status" value="1"/>
</dbReference>
<feature type="domain" description="HMG box" evidence="10">
    <location>
        <begin position="374"/>
        <end position="441"/>
    </location>
</feature>
<feature type="compositionally biased region" description="Low complexity" evidence="9">
    <location>
        <begin position="324"/>
        <end position="338"/>
    </location>
</feature>
<reference evidence="11 12" key="1">
    <citation type="journal article" date="2018" name="Nat. Ecol. Evol.">
        <title>Genomic signatures of mitonuclear coevolution across populations of Tigriopus californicus.</title>
        <authorList>
            <person name="Barreto F.S."/>
            <person name="Watson E.T."/>
            <person name="Lima T.G."/>
            <person name="Willett C.S."/>
            <person name="Edmands S."/>
            <person name="Li W."/>
            <person name="Burton R.S."/>
        </authorList>
    </citation>
    <scope>NUCLEOTIDE SEQUENCE [LARGE SCALE GENOMIC DNA]</scope>
    <source>
        <strain evidence="11 12">San Diego</strain>
    </source>
</reference>
<proteinExistence type="predicted"/>
<dbReference type="CDD" id="cd21998">
    <property type="entry name" value="HMG-box_UBF1_rpt1-like"/>
    <property type="match status" value="1"/>
</dbReference>
<feature type="domain" description="HMG box" evidence="10">
    <location>
        <begin position="166"/>
        <end position="234"/>
    </location>
</feature>
<dbReference type="PROSITE" id="PS50118">
    <property type="entry name" value="HMG_BOX_2"/>
    <property type="match status" value="2"/>
</dbReference>
<dbReference type="GO" id="GO:0003677">
    <property type="term" value="F:DNA binding"/>
    <property type="evidence" value="ECO:0007669"/>
    <property type="project" value="UniProtKB-UniRule"/>
</dbReference>
<keyword evidence="5" id="KW-0010">Activator</keyword>
<dbReference type="PANTHER" id="PTHR46318">
    <property type="entry name" value="UPSTREAM BINDING TRANSCRIPTION FACTOR"/>
    <property type="match status" value="1"/>
</dbReference>
<keyword evidence="2" id="KW-0677">Repeat</keyword>
<evidence type="ECO:0000256" key="5">
    <source>
        <dbReference type="ARBA" id="ARBA00023159"/>
    </source>
</evidence>
<dbReference type="Gene3D" id="1.10.30.10">
    <property type="entry name" value="High mobility group box domain"/>
    <property type="match status" value="3"/>
</dbReference>
<evidence type="ECO:0000256" key="3">
    <source>
        <dbReference type="ARBA" id="ARBA00023015"/>
    </source>
</evidence>
<evidence type="ECO:0000256" key="8">
    <source>
        <dbReference type="PROSITE-ProRule" id="PRU00267"/>
    </source>
</evidence>
<dbReference type="Pfam" id="PF14887">
    <property type="entry name" value="HMG_box_5"/>
    <property type="match status" value="1"/>
</dbReference>
<accession>A0A553PGV5</accession>
<gene>
    <name evidence="11" type="ORF">TCAL_06322</name>
</gene>
<dbReference type="PANTHER" id="PTHR46318:SF3">
    <property type="entry name" value="UPSTREAM BINDING TRANSCRIPTION FACTOR"/>
    <property type="match status" value="1"/>
</dbReference>
<feature type="region of interest" description="Disordered" evidence="9">
    <location>
        <begin position="324"/>
        <end position="366"/>
    </location>
</feature>
<evidence type="ECO:0000256" key="7">
    <source>
        <dbReference type="ARBA" id="ARBA00023242"/>
    </source>
</evidence>
<keyword evidence="3" id="KW-0805">Transcription regulation</keyword>
<dbReference type="InterPro" id="IPR036910">
    <property type="entry name" value="HMG_box_dom_sf"/>
</dbReference>
<evidence type="ECO:0000313" key="12">
    <source>
        <dbReference type="Proteomes" id="UP000318571"/>
    </source>
</evidence>
<evidence type="ECO:0000256" key="4">
    <source>
        <dbReference type="ARBA" id="ARBA00023125"/>
    </source>
</evidence>
<dbReference type="GO" id="GO:0005634">
    <property type="term" value="C:nucleus"/>
    <property type="evidence" value="ECO:0007669"/>
    <property type="project" value="UniProtKB-SubCell"/>
</dbReference>
<organism evidence="11 12">
    <name type="scientific">Tigriopus californicus</name>
    <name type="common">Marine copepod</name>
    <dbReference type="NCBI Taxonomy" id="6832"/>
    <lineage>
        <taxon>Eukaryota</taxon>
        <taxon>Metazoa</taxon>
        <taxon>Ecdysozoa</taxon>
        <taxon>Arthropoda</taxon>
        <taxon>Crustacea</taxon>
        <taxon>Multicrustacea</taxon>
        <taxon>Hexanauplia</taxon>
        <taxon>Copepoda</taxon>
        <taxon>Harpacticoida</taxon>
        <taxon>Harpacticidae</taxon>
        <taxon>Tigriopus</taxon>
    </lineage>
</organism>
<dbReference type="SUPFAM" id="SSF47095">
    <property type="entry name" value="HMG-box"/>
    <property type="match status" value="3"/>
</dbReference>
<protein>
    <recommendedName>
        <fullName evidence="10">HMG box domain-containing protein</fullName>
    </recommendedName>
</protein>
<keyword evidence="7 8" id="KW-0539">Nucleus</keyword>